<gene>
    <name evidence="7" type="ORF">KP79_PYT12009</name>
</gene>
<evidence type="ECO:0000259" key="6">
    <source>
        <dbReference type="PROSITE" id="PS50089"/>
    </source>
</evidence>
<protein>
    <submittedName>
        <fullName evidence="7">E3 ubiquitin-protein ligase RMA1H1</fullName>
    </submittedName>
</protein>
<dbReference type="PANTHER" id="PTHR46016:SF1">
    <property type="entry name" value="RING-TYPE DOMAIN-CONTAINING PROTEIN"/>
    <property type="match status" value="1"/>
</dbReference>
<feature type="compositionally biased region" description="Polar residues" evidence="5">
    <location>
        <begin position="199"/>
        <end position="217"/>
    </location>
</feature>
<accession>A0A210R593</accession>
<dbReference type="SUPFAM" id="SSF57850">
    <property type="entry name" value="RING/U-box"/>
    <property type="match status" value="1"/>
</dbReference>
<comment type="caution">
    <text evidence="7">The sequence shown here is derived from an EMBL/GenBank/DDBJ whole genome shotgun (WGS) entry which is preliminary data.</text>
</comment>
<reference evidence="7 8" key="1">
    <citation type="journal article" date="2017" name="Nat. Ecol. Evol.">
        <title>Scallop genome provides insights into evolution of bilaterian karyotype and development.</title>
        <authorList>
            <person name="Wang S."/>
            <person name="Zhang J."/>
            <person name="Jiao W."/>
            <person name="Li J."/>
            <person name="Xun X."/>
            <person name="Sun Y."/>
            <person name="Guo X."/>
            <person name="Huan P."/>
            <person name="Dong B."/>
            <person name="Zhang L."/>
            <person name="Hu X."/>
            <person name="Sun X."/>
            <person name="Wang J."/>
            <person name="Zhao C."/>
            <person name="Wang Y."/>
            <person name="Wang D."/>
            <person name="Huang X."/>
            <person name="Wang R."/>
            <person name="Lv J."/>
            <person name="Li Y."/>
            <person name="Zhang Z."/>
            <person name="Liu B."/>
            <person name="Lu W."/>
            <person name="Hui Y."/>
            <person name="Liang J."/>
            <person name="Zhou Z."/>
            <person name="Hou R."/>
            <person name="Li X."/>
            <person name="Liu Y."/>
            <person name="Li H."/>
            <person name="Ning X."/>
            <person name="Lin Y."/>
            <person name="Zhao L."/>
            <person name="Xing Q."/>
            <person name="Dou J."/>
            <person name="Li Y."/>
            <person name="Mao J."/>
            <person name="Guo H."/>
            <person name="Dou H."/>
            <person name="Li T."/>
            <person name="Mu C."/>
            <person name="Jiang W."/>
            <person name="Fu Q."/>
            <person name="Fu X."/>
            <person name="Miao Y."/>
            <person name="Liu J."/>
            <person name="Yu Q."/>
            <person name="Li R."/>
            <person name="Liao H."/>
            <person name="Li X."/>
            <person name="Kong Y."/>
            <person name="Jiang Z."/>
            <person name="Chourrout D."/>
            <person name="Li R."/>
            <person name="Bao Z."/>
        </authorList>
    </citation>
    <scope>NUCLEOTIDE SEQUENCE [LARGE SCALE GENOMIC DNA]</scope>
    <source>
        <strain evidence="7 8">PY_sf001</strain>
    </source>
</reference>
<keyword evidence="2 4" id="KW-0863">Zinc-finger</keyword>
<dbReference type="GO" id="GO:0000209">
    <property type="term" value="P:protein polyubiquitination"/>
    <property type="evidence" value="ECO:0007669"/>
    <property type="project" value="TreeGrafter"/>
</dbReference>
<dbReference type="InterPro" id="IPR051438">
    <property type="entry name" value="RNF_E3_ubiq-protein_ligase"/>
</dbReference>
<feature type="domain" description="RING-type" evidence="6">
    <location>
        <begin position="48"/>
        <end position="91"/>
    </location>
</feature>
<dbReference type="PROSITE" id="PS50089">
    <property type="entry name" value="ZF_RING_2"/>
    <property type="match status" value="1"/>
</dbReference>
<evidence type="ECO:0000256" key="5">
    <source>
        <dbReference type="SAM" id="MobiDB-lite"/>
    </source>
</evidence>
<name>A0A210R593_MIZYE</name>
<proteinExistence type="predicted"/>
<dbReference type="GO" id="GO:0061630">
    <property type="term" value="F:ubiquitin protein ligase activity"/>
    <property type="evidence" value="ECO:0007669"/>
    <property type="project" value="TreeGrafter"/>
</dbReference>
<dbReference type="InterPro" id="IPR018957">
    <property type="entry name" value="Znf_C3HC4_RING-type"/>
</dbReference>
<keyword evidence="8" id="KW-1185">Reference proteome</keyword>
<dbReference type="Gene3D" id="3.30.40.10">
    <property type="entry name" value="Zinc/RING finger domain, C3HC4 (zinc finger)"/>
    <property type="match status" value="1"/>
</dbReference>
<evidence type="ECO:0000256" key="2">
    <source>
        <dbReference type="ARBA" id="ARBA00022771"/>
    </source>
</evidence>
<evidence type="ECO:0000256" key="1">
    <source>
        <dbReference type="ARBA" id="ARBA00022723"/>
    </source>
</evidence>
<feature type="compositionally biased region" description="Polar residues" evidence="5">
    <location>
        <begin position="276"/>
        <end position="321"/>
    </location>
</feature>
<sequence length="421" mass="47542">MSDVQPLIALLEIMLNLSTPRKSAVKPGGHPENIFVDLTEEEKEGFECSICYQILKDPRMCINNHKYCYPCIFVWTTSGYAENHSRCPVCRVRMPDSYIRCRELAERIGLKKVKCLVRSCKWKGPLKSLGTHQHTTYTETGLPYRPSNREAQMFRENDIPQITDAVSSDPDAVPSNYIVRDVVETTSSNGRLLIRPTEETNNVTSQGRLLSRSTEQRAPSGLGHTRSIARRNIRVAASSDNATGSLSTPRTPHPPSVPRPSGSQTRRGPTLPNIVGHSQPSRQPTTPARNNATSTSRNTISATRNSSSNTDNRPQGTTTASRLRARNRVEQENPGNINIRERLRESRSRLDSLMTTFSSEVDRGRNDIAAFQDQRERRRQEQLDEVRDLGRRLGQVATELRQLLDTRRQLRDDIEETISEL</sequence>
<dbReference type="OrthoDB" id="6105938at2759"/>
<dbReference type="PANTHER" id="PTHR46016">
    <property type="entry name" value="ZINC FINGER, RING/FYVE/PHD-TYPE"/>
    <property type="match status" value="1"/>
</dbReference>
<dbReference type="AlphaFoldDB" id="A0A210R593"/>
<evidence type="ECO:0000313" key="8">
    <source>
        <dbReference type="Proteomes" id="UP000242188"/>
    </source>
</evidence>
<dbReference type="EMBL" id="NEDP02000241">
    <property type="protein sequence ID" value="OWF56227.1"/>
    <property type="molecule type" value="Genomic_DNA"/>
</dbReference>
<evidence type="ECO:0000256" key="3">
    <source>
        <dbReference type="ARBA" id="ARBA00022833"/>
    </source>
</evidence>
<organism evidence="7 8">
    <name type="scientific">Mizuhopecten yessoensis</name>
    <name type="common">Japanese scallop</name>
    <name type="synonym">Patinopecten yessoensis</name>
    <dbReference type="NCBI Taxonomy" id="6573"/>
    <lineage>
        <taxon>Eukaryota</taxon>
        <taxon>Metazoa</taxon>
        <taxon>Spiralia</taxon>
        <taxon>Lophotrochozoa</taxon>
        <taxon>Mollusca</taxon>
        <taxon>Bivalvia</taxon>
        <taxon>Autobranchia</taxon>
        <taxon>Pteriomorphia</taxon>
        <taxon>Pectinida</taxon>
        <taxon>Pectinoidea</taxon>
        <taxon>Pectinidae</taxon>
        <taxon>Mizuhopecten</taxon>
    </lineage>
</organism>
<keyword evidence="3" id="KW-0862">Zinc</keyword>
<dbReference type="InterPro" id="IPR013083">
    <property type="entry name" value="Znf_RING/FYVE/PHD"/>
</dbReference>
<dbReference type="GO" id="GO:0008270">
    <property type="term" value="F:zinc ion binding"/>
    <property type="evidence" value="ECO:0007669"/>
    <property type="project" value="UniProtKB-KW"/>
</dbReference>
<dbReference type="STRING" id="6573.A0A210R593"/>
<dbReference type="Pfam" id="PF00097">
    <property type="entry name" value="zf-C3HC4"/>
    <property type="match status" value="1"/>
</dbReference>
<evidence type="ECO:0000256" key="4">
    <source>
        <dbReference type="PROSITE-ProRule" id="PRU00175"/>
    </source>
</evidence>
<dbReference type="Proteomes" id="UP000242188">
    <property type="component" value="Unassembled WGS sequence"/>
</dbReference>
<dbReference type="GO" id="GO:0006511">
    <property type="term" value="P:ubiquitin-dependent protein catabolic process"/>
    <property type="evidence" value="ECO:0007669"/>
    <property type="project" value="TreeGrafter"/>
</dbReference>
<feature type="region of interest" description="Disordered" evidence="5">
    <location>
        <begin position="190"/>
        <end position="321"/>
    </location>
</feature>
<evidence type="ECO:0000313" key="7">
    <source>
        <dbReference type="EMBL" id="OWF56227.1"/>
    </source>
</evidence>
<keyword evidence="1" id="KW-0479">Metal-binding</keyword>
<dbReference type="InterPro" id="IPR001841">
    <property type="entry name" value="Znf_RING"/>
</dbReference>